<keyword evidence="3" id="KW-0732">Signal</keyword>
<evidence type="ECO:0000313" key="6">
    <source>
        <dbReference type="EMBL" id="RKN17752.1"/>
    </source>
</evidence>
<organism evidence="5 8">
    <name type="scientific">Streptomyces radicis</name>
    <dbReference type="NCBI Taxonomy" id="1750517"/>
    <lineage>
        <taxon>Bacteria</taxon>
        <taxon>Bacillati</taxon>
        <taxon>Actinomycetota</taxon>
        <taxon>Actinomycetes</taxon>
        <taxon>Kitasatosporales</taxon>
        <taxon>Streptomycetaceae</taxon>
        <taxon>Streptomyces</taxon>
    </lineage>
</organism>
<proteinExistence type="predicted"/>
<evidence type="ECO:0000256" key="2">
    <source>
        <dbReference type="ARBA" id="ARBA00022448"/>
    </source>
</evidence>
<keyword evidence="2" id="KW-0813">Transport</keyword>
<dbReference type="Gene3D" id="3.40.190.10">
    <property type="entry name" value="Periplasmic binding protein-like II"/>
    <property type="match status" value="2"/>
</dbReference>
<gene>
    <name evidence="6" type="ORF">D7318_23175</name>
    <name evidence="5" type="ORF">D7319_23535</name>
</gene>
<dbReference type="Pfam" id="PF13416">
    <property type="entry name" value="SBP_bac_8"/>
    <property type="match status" value="1"/>
</dbReference>
<dbReference type="EMBL" id="RBDY01000021">
    <property type="protein sequence ID" value="RKN17752.1"/>
    <property type="molecule type" value="Genomic_DNA"/>
</dbReference>
<evidence type="ECO:0000256" key="3">
    <source>
        <dbReference type="ARBA" id="ARBA00022729"/>
    </source>
</evidence>
<accession>A0A3A9VYD6</accession>
<evidence type="ECO:0000313" key="7">
    <source>
        <dbReference type="Proteomes" id="UP000268652"/>
    </source>
</evidence>
<name>A0A3A9VYD6_9ACTN</name>
<evidence type="ECO:0000313" key="5">
    <source>
        <dbReference type="EMBL" id="RKN05941.1"/>
    </source>
</evidence>
<evidence type="ECO:0000256" key="4">
    <source>
        <dbReference type="ARBA" id="ARBA00022764"/>
    </source>
</evidence>
<dbReference type="InterPro" id="IPR006059">
    <property type="entry name" value="SBP"/>
</dbReference>
<comment type="caution">
    <text evidence="5">The sequence shown here is derived from an EMBL/GenBank/DDBJ whole genome shotgun (WGS) entry which is preliminary data.</text>
</comment>
<sequence>MNGTRRDPVVHTLDPISVSSEVGPMHAPFTRPPLTRPFTRRRRRGAAGVAVAAALVLLAGCAEESGAGDDASGLSGEIIWSDFGGPTNEARQEIYFAPFTEDTGVDVVSVVVNDAMQEEMISGGPGDYDATHVGLDLVYANMDTLVQIPEEYQDEALPENIRAYAFGTFYVGHAQGYLTDTFPDGGPETWADFWDVETYPGKRAWPGTPGSYDSSCEIALLADGVAPDQLYPLDFERCSAKLDELRPDMVFYTSYPEIQQLLVSGTAAIAMGPSGQFSALRNAGQDVTVSWEQAVVSPNVIAIPKEAPNAENILALTEYFHDPERQAEFAGLTHYGPGNPEAYEFIPEDVQEGLVTAPGHTTVVHQDSEARAEATEELLNWYTAWLAD</sequence>
<dbReference type="PANTHER" id="PTHR30006">
    <property type="entry name" value="THIAMINE-BINDING PERIPLASMIC PROTEIN-RELATED"/>
    <property type="match status" value="1"/>
</dbReference>
<evidence type="ECO:0000256" key="1">
    <source>
        <dbReference type="ARBA" id="ARBA00004418"/>
    </source>
</evidence>
<dbReference type="OrthoDB" id="9815444at2"/>
<dbReference type="Proteomes" id="UP000268652">
    <property type="component" value="Unassembled WGS sequence"/>
</dbReference>
<dbReference type="GO" id="GO:0030288">
    <property type="term" value="C:outer membrane-bounded periplasmic space"/>
    <property type="evidence" value="ECO:0007669"/>
    <property type="project" value="TreeGrafter"/>
</dbReference>
<dbReference type="EMBL" id="RBDX01000023">
    <property type="protein sequence ID" value="RKN05941.1"/>
    <property type="molecule type" value="Genomic_DNA"/>
</dbReference>
<dbReference type="GO" id="GO:0015888">
    <property type="term" value="P:thiamine transport"/>
    <property type="evidence" value="ECO:0007669"/>
    <property type="project" value="TreeGrafter"/>
</dbReference>
<dbReference type="PANTHER" id="PTHR30006:SF3">
    <property type="entry name" value="THIAMINE-BINDING PERIPLASMIC PROTEIN"/>
    <property type="match status" value="1"/>
</dbReference>
<protein>
    <submittedName>
        <fullName evidence="5">Extracellular solute-binding protein</fullName>
    </submittedName>
</protein>
<dbReference type="SUPFAM" id="SSF53850">
    <property type="entry name" value="Periplasmic binding protein-like II"/>
    <property type="match status" value="1"/>
</dbReference>
<dbReference type="AlphaFoldDB" id="A0A3A9VYD6"/>
<comment type="subcellular location">
    <subcellularLocation>
        <location evidence="1">Periplasm</location>
    </subcellularLocation>
</comment>
<keyword evidence="7" id="KW-1185">Reference proteome</keyword>
<dbReference type="Proteomes" id="UP000275024">
    <property type="component" value="Unassembled WGS sequence"/>
</dbReference>
<keyword evidence="4" id="KW-0574">Periplasm</keyword>
<dbReference type="GO" id="GO:0030976">
    <property type="term" value="F:thiamine pyrophosphate binding"/>
    <property type="evidence" value="ECO:0007669"/>
    <property type="project" value="TreeGrafter"/>
</dbReference>
<evidence type="ECO:0000313" key="8">
    <source>
        <dbReference type="Proteomes" id="UP000275024"/>
    </source>
</evidence>
<reference evidence="7 8" key="1">
    <citation type="submission" date="2018-09" db="EMBL/GenBank/DDBJ databases">
        <title>Streptomyces sp. nov. DS1-2, an endophytic actinomycete isolated from roots of Dendrobium scabrilingue.</title>
        <authorList>
            <person name="Kuncharoen N."/>
            <person name="Kudo T."/>
            <person name="Ohkuma M."/>
            <person name="Yuki M."/>
            <person name="Tanasupawat S."/>
        </authorList>
    </citation>
    <scope>NUCLEOTIDE SEQUENCE [LARGE SCALE GENOMIC DNA]</scope>
    <source>
        <strain evidence="5 8">AZ1-7</strain>
        <strain evidence="6 7">DS1-2</strain>
    </source>
</reference>
<dbReference type="GO" id="GO:0030975">
    <property type="term" value="F:thiamine binding"/>
    <property type="evidence" value="ECO:0007669"/>
    <property type="project" value="TreeGrafter"/>
</dbReference>